<name>A0A9X0CBA6_9EURO</name>
<evidence type="ECO:0000256" key="1">
    <source>
        <dbReference type="ARBA" id="ARBA00022737"/>
    </source>
</evidence>
<keyword evidence="5" id="KW-1185">Reference proteome</keyword>
<evidence type="ECO:0000313" key="5">
    <source>
        <dbReference type="Proteomes" id="UP001149954"/>
    </source>
</evidence>
<evidence type="ECO:0000313" key="4">
    <source>
        <dbReference type="EMBL" id="KAJ5520199.1"/>
    </source>
</evidence>
<dbReference type="OrthoDB" id="301040at2759"/>
<dbReference type="PANTHER" id="PTHR24123:SF33">
    <property type="entry name" value="PROTEIN HOS4"/>
    <property type="match status" value="1"/>
</dbReference>
<dbReference type="Proteomes" id="UP001149954">
    <property type="component" value="Unassembled WGS sequence"/>
</dbReference>
<reference evidence="4" key="1">
    <citation type="submission" date="2022-12" db="EMBL/GenBank/DDBJ databases">
        <authorList>
            <person name="Petersen C."/>
        </authorList>
    </citation>
    <scope>NUCLEOTIDE SEQUENCE</scope>
    <source>
        <strain evidence="4">IBT 29495</strain>
    </source>
</reference>
<dbReference type="PROSITE" id="PS50088">
    <property type="entry name" value="ANK_REPEAT"/>
    <property type="match status" value="1"/>
</dbReference>
<dbReference type="EMBL" id="JAPWDS010000001">
    <property type="protein sequence ID" value="KAJ5520199.1"/>
    <property type="molecule type" value="Genomic_DNA"/>
</dbReference>
<organism evidence="4 5">
    <name type="scientific">Penicillium fimorum</name>
    <dbReference type="NCBI Taxonomy" id="1882269"/>
    <lineage>
        <taxon>Eukaryota</taxon>
        <taxon>Fungi</taxon>
        <taxon>Dikarya</taxon>
        <taxon>Ascomycota</taxon>
        <taxon>Pezizomycotina</taxon>
        <taxon>Eurotiomycetes</taxon>
        <taxon>Eurotiomycetidae</taxon>
        <taxon>Eurotiales</taxon>
        <taxon>Aspergillaceae</taxon>
        <taxon>Penicillium</taxon>
    </lineage>
</organism>
<dbReference type="InterPro" id="IPR002110">
    <property type="entry name" value="Ankyrin_rpt"/>
</dbReference>
<reference evidence="4" key="2">
    <citation type="journal article" date="2023" name="IMA Fungus">
        <title>Comparative genomic study of the Penicillium genus elucidates a diverse pangenome and 15 lateral gene transfer events.</title>
        <authorList>
            <person name="Petersen C."/>
            <person name="Sorensen T."/>
            <person name="Nielsen M.R."/>
            <person name="Sondergaard T.E."/>
            <person name="Sorensen J.L."/>
            <person name="Fitzpatrick D.A."/>
            <person name="Frisvad J.C."/>
            <person name="Nielsen K.L."/>
        </authorList>
    </citation>
    <scope>NUCLEOTIDE SEQUENCE</scope>
    <source>
        <strain evidence="4">IBT 29495</strain>
    </source>
</reference>
<keyword evidence="1" id="KW-0677">Repeat</keyword>
<feature type="repeat" description="ANK" evidence="3">
    <location>
        <begin position="562"/>
        <end position="594"/>
    </location>
</feature>
<evidence type="ECO:0000256" key="2">
    <source>
        <dbReference type="ARBA" id="ARBA00023043"/>
    </source>
</evidence>
<dbReference type="PANTHER" id="PTHR24123">
    <property type="entry name" value="ANKYRIN REPEAT-CONTAINING"/>
    <property type="match status" value="1"/>
</dbReference>
<dbReference type="PROSITE" id="PS50297">
    <property type="entry name" value="ANK_REP_REGION"/>
    <property type="match status" value="1"/>
</dbReference>
<dbReference type="InterPro" id="IPR051165">
    <property type="entry name" value="Multifunctional_ANK_Repeat"/>
</dbReference>
<gene>
    <name evidence="4" type="ORF">N7463_000652</name>
</gene>
<protein>
    <submittedName>
        <fullName evidence="4">Uncharacterized protein</fullName>
    </submittedName>
</protein>
<keyword evidence="2 3" id="KW-0040">ANK repeat</keyword>
<accession>A0A9X0CBA6</accession>
<dbReference type="Gene3D" id="1.25.40.20">
    <property type="entry name" value="Ankyrin repeat-containing domain"/>
    <property type="match status" value="1"/>
</dbReference>
<comment type="caution">
    <text evidence="4">The sequence shown here is derived from an EMBL/GenBank/DDBJ whole genome shotgun (WGS) entry which is preliminary data.</text>
</comment>
<dbReference type="SMART" id="SM00248">
    <property type="entry name" value="ANK"/>
    <property type="match status" value="5"/>
</dbReference>
<proteinExistence type="predicted"/>
<dbReference type="Pfam" id="PF12796">
    <property type="entry name" value="Ank_2"/>
    <property type="match status" value="1"/>
</dbReference>
<dbReference type="SUPFAM" id="SSF48403">
    <property type="entry name" value="Ankyrin repeat"/>
    <property type="match status" value="1"/>
</dbReference>
<dbReference type="AlphaFoldDB" id="A0A9X0CBA6"/>
<dbReference type="InterPro" id="IPR036770">
    <property type="entry name" value="Ankyrin_rpt-contain_sf"/>
</dbReference>
<evidence type="ECO:0000256" key="3">
    <source>
        <dbReference type="PROSITE-ProRule" id="PRU00023"/>
    </source>
</evidence>
<sequence>MVLAQVMVHIKAPVDQFMTPFAVNESSEIILWNAWTELRGGRLLDHAIYIISDIDQCDRAEWLLVQLLSFMDCSDLPGKFIISTTSPQGQKIFEMFSGRNKVQITSLEDVFSASDKPLGDETLAGMPTEFERDLGELLQQRPHLYPAQSTIPAALEQSAQDRTLQYAILNWLRYTRRPCTAIKTDLQPGQCGTLALFLTTVLGLVPENLQQWAYKVLAWLLSSFRSLSIAELETVSNLASGSDHSVEDRSVDGSPEAHNPPSLFLQYFSTLVVIENAEMCLIPIPEQVATAGSWYHYPTNALRHRLITHMSLDYLRLDSVQLKLLDAAKVHGTFRWHNAESTLLSYTVRYWPDHYKLASHGSYPRVLINEAISFLEDPALCQLWRLAYMSIAGRDIAEEQDSKSPLAAAASVGLQNVLDYFIQEQEPDSGELAGAITEAARNNSVQALQMLLKARNTVGVDTVNAATQASKFNPNGSVLLALLRYQDSKDLSDISVAEMLRGVCIFGLNDVMQYLIESNALSARPSLTAEILPLHLAARFNTIDIAQQLCDAGIDPMAIDSNGSTALHMTALYSSLGVVDILLQASGDIMSARNKANLSALQVACQAGSHSVAQRLIQAKGLMDYADDDDHPLFLAVREGHKVCV</sequence>